<organism evidence="1 2">
    <name type="scientific">Nannocystis radixulma</name>
    <dbReference type="NCBI Taxonomy" id="2995305"/>
    <lineage>
        <taxon>Bacteria</taxon>
        <taxon>Pseudomonadati</taxon>
        <taxon>Myxococcota</taxon>
        <taxon>Polyangia</taxon>
        <taxon>Nannocystales</taxon>
        <taxon>Nannocystaceae</taxon>
        <taxon>Nannocystis</taxon>
    </lineage>
</organism>
<gene>
    <name evidence="1" type="ORF">POL58_23910</name>
</gene>
<keyword evidence="2" id="KW-1185">Reference proteome</keyword>
<reference evidence="1 2" key="1">
    <citation type="submission" date="2022-11" db="EMBL/GenBank/DDBJ databases">
        <title>Minimal conservation of predation-associated metabolite biosynthetic gene clusters underscores biosynthetic potential of Myxococcota including descriptions for ten novel species: Archangium lansinium sp. nov., Myxococcus landrumus sp. nov., Nannocystis bai.</title>
        <authorList>
            <person name="Ahearne A."/>
            <person name="Stevens C."/>
            <person name="Dowd S."/>
        </authorList>
    </citation>
    <scope>NUCLEOTIDE SEQUENCE [LARGE SCALE GENOMIC DNA]</scope>
    <source>
        <strain evidence="1 2">NCELM</strain>
    </source>
</reference>
<dbReference type="Proteomes" id="UP001217838">
    <property type="component" value="Unassembled WGS sequence"/>
</dbReference>
<accession>A0ABT5B9L1</accession>
<dbReference type="RefSeq" id="WP_272000757.1">
    <property type="nucleotide sequence ID" value="NZ_JAQNDN010000013.1"/>
</dbReference>
<evidence type="ECO:0000313" key="1">
    <source>
        <dbReference type="EMBL" id="MDC0670824.1"/>
    </source>
</evidence>
<evidence type="ECO:0000313" key="2">
    <source>
        <dbReference type="Proteomes" id="UP001217838"/>
    </source>
</evidence>
<sequence>MSSILRNFSALLLILAPVACDDGLVDDHAEASPAVESAAATAPVVLARGVTDYEVTRAATSARVVYRGGAELGALATEVVAPGVVRLELDWHGRALAFEVDTTQQPAPLTIRAGERTAVVFAEGAADPAGQALLDEVRDEWELARATFVELDLVPGLLAQVEQQLAPEVFVTDDLTLSPRPTEDGGCPNICYQNGCAWFWDQYCHTAPKIDSPGQCQVWGLCGCGQC</sequence>
<evidence type="ECO:0008006" key="3">
    <source>
        <dbReference type="Google" id="ProtNLM"/>
    </source>
</evidence>
<proteinExistence type="predicted"/>
<dbReference type="EMBL" id="JAQNDN010000013">
    <property type="protein sequence ID" value="MDC0670824.1"/>
    <property type="molecule type" value="Genomic_DNA"/>
</dbReference>
<name>A0ABT5B9L1_9BACT</name>
<protein>
    <recommendedName>
        <fullName evidence="3">Lipoprotein</fullName>
    </recommendedName>
</protein>
<comment type="caution">
    <text evidence="1">The sequence shown here is derived from an EMBL/GenBank/DDBJ whole genome shotgun (WGS) entry which is preliminary data.</text>
</comment>